<name>A0ABS6ATB4_9NOCA</name>
<keyword evidence="4" id="KW-1185">Reference proteome</keyword>
<keyword evidence="2" id="KW-1133">Transmembrane helix</keyword>
<organism evidence="3 4">
    <name type="scientific">Nocardia albiluteola</name>
    <dbReference type="NCBI Taxonomy" id="2842303"/>
    <lineage>
        <taxon>Bacteria</taxon>
        <taxon>Bacillati</taxon>
        <taxon>Actinomycetota</taxon>
        <taxon>Actinomycetes</taxon>
        <taxon>Mycobacteriales</taxon>
        <taxon>Nocardiaceae</taxon>
        <taxon>Nocardia</taxon>
    </lineage>
</organism>
<feature type="compositionally biased region" description="Pro residues" evidence="1">
    <location>
        <begin position="59"/>
        <end position="78"/>
    </location>
</feature>
<evidence type="ECO:0000313" key="4">
    <source>
        <dbReference type="Proteomes" id="UP000733379"/>
    </source>
</evidence>
<accession>A0ABS6ATB4</accession>
<keyword evidence="2" id="KW-0472">Membrane</keyword>
<dbReference type="Proteomes" id="UP000733379">
    <property type="component" value="Unassembled WGS sequence"/>
</dbReference>
<sequence>MSNPYGGQPPYGQPWQPNSPQPQPGAPQPPNGNGPYGAQPHGASAPSMPQPGYAQPSSPGIPQPGYPQPQGPSSPGIPQPGYGQPHGASSPGMPQPGYGQPGMPQQPYGAPNPGMPQQPYGAPNPGMPQQFGGMPANPYGGQPNPYGAPNYGAPQGMPVQFRPEPGPPGIVVDTSYMPMAFMLALTGPRILVNGQQVPNAKWGMTHIPVGAGQHHVQVKTKWLWDFGTAEAVVPVADGQSTRVFYRTPATWFVGGAIGPVPQKTPGMMFLYISWGILGLLVLLNLLVVVAGS</sequence>
<reference evidence="3 4" key="1">
    <citation type="submission" date="2021-06" db="EMBL/GenBank/DDBJ databases">
        <title>Actinomycetes sequencing.</title>
        <authorList>
            <person name="Shan Q."/>
        </authorList>
    </citation>
    <scope>NUCLEOTIDE SEQUENCE [LARGE SCALE GENOMIC DNA]</scope>
    <source>
        <strain evidence="3 4">NEAU-G5</strain>
    </source>
</reference>
<feature type="region of interest" description="Disordered" evidence="1">
    <location>
        <begin position="1"/>
        <end position="150"/>
    </location>
</feature>
<feature type="compositionally biased region" description="Pro residues" evidence="1">
    <location>
        <begin position="17"/>
        <end position="32"/>
    </location>
</feature>
<evidence type="ECO:0000313" key="3">
    <source>
        <dbReference type="EMBL" id="MBU3060254.1"/>
    </source>
</evidence>
<gene>
    <name evidence="3" type="ORF">KO481_01765</name>
</gene>
<dbReference type="EMBL" id="JAHKNI010000001">
    <property type="protein sequence ID" value="MBU3060254.1"/>
    <property type="molecule type" value="Genomic_DNA"/>
</dbReference>
<feature type="transmembrane region" description="Helical" evidence="2">
    <location>
        <begin position="268"/>
        <end position="290"/>
    </location>
</feature>
<feature type="compositionally biased region" description="Low complexity" evidence="1">
    <location>
        <begin position="1"/>
        <end position="16"/>
    </location>
</feature>
<evidence type="ECO:0000256" key="2">
    <source>
        <dbReference type="SAM" id="Phobius"/>
    </source>
</evidence>
<dbReference type="RefSeq" id="WP_215915148.1">
    <property type="nucleotide sequence ID" value="NZ_JAHKNI010000001.1"/>
</dbReference>
<comment type="caution">
    <text evidence="3">The sequence shown here is derived from an EMBL/GenBank/DDBJ whole genome shotgun (WGS) entry which is preliminary data.</text>
</comment>
<evidence type="ECO:0000256" key="1">
    <source>
        <dbReference type="SAM" id="MobiDB-lite"/>
    </source>
</evidence>
<proteinExistence type="predicted"/>
<feature type="compositionally biased region" description="Low complexity" evidence="1">
    <location>
        <begin position="79"/>
        <end position="109"/>
    </location>
</feature>
<keyword evidence="2" id="KW-0812">Transmembrane</keyword>
<protein>
    <submittedName>
        <fullName evidence="3">Uncharacterized protein</fullName>
    </submittedName>
</protein>